<dbReference type="PROSITE" id="PS51471">
    <property type="entry name" value="FE2OG_OXY"/>
    <property type="match status" value="1"/>
</dbReference>
<dbReference type="GO" id="GO:0070988">
    <property type="term" value="P:demethylation"/>
    <property type="evidence" value="ECO:0007669"/>
    <property type="project" value="InterPro"/>
</dbReference>
<name>A0A0N1I860_LEPSE</name>
<dbReference type="GO" id="GO:0032451">
    <property type="term" value="F:demethylase activity"/>
    <property type="evidence" value="ECO:0007669"/>
    <property type="project" value="TreeGrafter"/>
</dbReference>
<dbReference type="SUPFAM" id="SSF51197">
    <property type="entry name" value="Clavaminate synthase-like"/>
    <property type="match status" value="1"/>
</dbReference>
<evidence type="ECO:0000313" key="4">
    <source>
        <dbReference type="Proteomes" id="UP000038009"/>
    </source>
</evidence>
<dbReference type="InterPro" id="IPR005123">
    <property type="entry name" value="Oxoglu/Fe-dep_dioxygenase_dom"/>
</dbReference>
<dbReference type="AlphaFoldDB" id="A0A0N1I860"/>
<dbReference type="GO" id="GO:0016491">
    <property type="term" value="F:oxidoreductase activity"/>
    <property type="evidence" value="ECO:0007669"/>
    <property type="project" value="TreeGrafter"/>
</dbReference>
<dbReference type="Gene3D" id="2.60.120.590">
    <property type="entry name" value="Alpha-ketoglutarate-dependent dioxygenase AlkB-like"/>
    <property type="match status" value="1"/>
</dbReference>
<feature type="region of interest" description="Disordered" evidence="1">
    <location>
        <begin position="133"/>
        <end position="156"/>
    </location>
</feature>
<dbReference type="PANTHER" id="PTHR12463">
    <property type="entry name" value="OXYGENASE-RELATED"/>
    <property type="match status" value="1"/>
</dbReference>
<evidence type="ECO:0000256" key="1">
    <source>
        <dbReference type="SAM" id="MobiDB-lite"/>
    </source>
</evidence>
<dbReference type="Pfam" id="PF13532">
    <property type="entry name" value="2OG-FeII_Oxy_2"/>
    <property type="match status" value="1"/>
</dbReference>
<sequence length="305" mass="34117">MQETISGEAGSSTSSCNCTGIRFCMKCRNTQRVEDLFSGAVPLSTARAVIEKQSKEERLSSCSFATVRKSKYSCCPVCLKIFVTDVLLKLCTDHAEFEPSGASIEGLYVVGNVLTLEEERKIIDFLDNPSPFPTWKDSQSGRRKQDYGPRRNFKKKKMKPAEMPMMPLAFKNIFSAISSAVEKCTGKPYSIAEVSALEYSSDSLSNFDPHVDDTWLWGDRIAGLNLNSESAMTFVDPDGECCDVFFAERTFFLMSGDCRYKWMHGIRPDHVHGRRISLTFRELSEEILSDTPTADMVLSAASTFV</sequence>
<organism evidence="3 4">
    <name type="scientific">Leptomonas seymouri</name>
    <dbReference type="NCBI Taxonomy" id="5684"/>
    <lineage>
        <taxon>Eukaryota</taxon>
        <taxon>Discoba</taxon>
        <taxon>Euglenozoa</taxon>
        <taxon>Kinetoplastea</taxon>
        <taxon>Metakinetoplastina</taxon>
        <taxon>Trypanosomatida</taxon>
        <taxon>Trypanosomatidae</taxon>
        <taxon>Leishmaniinae</taxon>
        <taxon>Leptomonas</taxon>
    </lineage>
</organism>
<dbReference type="InterPro" id="IPR037151">
    <property type="entry name" value="AlkB-like_sf"/>
</dbReference>
<feature type="domain" description="Fe2OG dioxygenase" evidence="2">
    <location>
        <begin position="187"/>
        <end position="284"/>
    </location>
</feature>
<keyword evidence="4" id="KW-1185">Reference proteome</keyword>
<dbReference type="EMBL" id="LJSK01000075">
    <property type="protein sequence ID" value="KPI87743.1"/>
    <property type="molecule type" value="Genomic_DNA"/>
</dbReference>
<dbReference type="OMA" id="MNTLRPC"/>
<dbReference type="OrthoDB" id="442860at2759"/>
<reference evidence="3 4" key="1">
    <citation type="journal article" date="2015" name="PLoS Pathog.">
        <title>Leptomonas seymouri: Adaptations to the Dixenous Life Cycle Analyzed by Genome Sequencing, Transcriptome Profiling and Co-infection with Leishmania donovani.</title>
        <authorList>
            <person name="Kraeva N."/>
            <person name="Butenko A."/>
            <person name="Hlavacova J."/>
            <person name="Kostygov A."/>
            <person name="Myskova J."/>
            <person name="Grybchuk D."/>
            <person name="Lestinova T."/>
            <person name="Votypka J."/>
            <person name="Volf P."/>
            <person name="Opperdoes F."/>
            <person name="Flegontov P."/>
            <person name="Lukes J."/>
            <person name="Yurchenko V."/>
        </authorList>
    </citation>
    <scope>NUCLEOTIDE SEQUENCE [LARGE SCALE GENOMIC DNA]</scope>
    <source>
        <strain evidence="3 4">ATCC 30220</strain>
    </source>
</reference>
<dbReference type="InterPro" id="IPR032857">
    <property type="entry name" value="ALKBH4"/>
</dbReference>
<dbReference type="Proteomes" id="UP000038009">
    <property type="component" value="Unassembled WGS sequence"/>
</dbReference>
<accession>A0A0N1I860</accession>
<protein>
    <recommendedName>
        <fullName evidence="2">Fe2OG dioxygenase domain-containing protein</fullName>
    </recommendedName>
</protein>
<comment type="caution">
    <text evidence="3">The sequence shown here is derived from an EMBL/GenBank/DDBJ whole genome shotgun (WGS) entry which is preliminary data.</text>
</comment>
<dbReference type="InterPro" id="IPR027450">
    <property type="entry name" value="AlkB-like"/>
</dbReference>
<dbReference type="PANTHER" id="PTHR12463:SF1">
    <property type="entry name" value="2-OXOGLUTARATE AND FE-DEPENDENT OXYGENASE FAMILY PROTEIN"/>
    <property type="match status" value="1"/>
</dbReference>
<evidence type="ECO:0000259" key="2">
    <source>
        <dbReference type="PROSITE" id="PS51471"/>
    </source>
</evidence>
<dbReference type="VEuPathDB" id="TriTrypDB:Lsey_0075_0050"/>
<evidence type="ECO:0000313" key="3">
    <source>
        <dbReference type="EMBL" id="KPI87743.1"/>
    </source>
</evidence>
<gene>
    <name evidence="3" type="ORF">ABL78_3152</name>
</gene>
<proteinExistence type="predicted"/>
<feature type="compositionally biased region" description="Basic and acidic residues" evidence="1">
    <location>
        <begin position="139"/>
        <end position="149"/>
    </location>
</feature>